<keyword evidence="3" id="KW-0540">Nuclease</keyword>
<reference evidence="8" key="1">
    <citation type="submission" date="2021-03" db="EMBL/GenBank/DDBJ databases">
        <title>Draft genome sequence of rust myrtle Austropuccinia psidii MF-1, a brazilian biotype.</title>
        <authorList>
            <person name="Quecine M.C."/>
            <person name="Pachon D.M.R."/>
            <person name="Bonatelli M.L."/>
            <person name="Correr F.H."/>
            <person name="Franceschini L.M."/>
            <person name="Leite T.F."/>
            <person name="Margarido G.R.A."/>
            <person name="Almeida C.A."/>
            <person name="Ferrarezi J.A."/>
            <person name="Labate C.A."/>
        </authorList>
    </citation>
    <scope>NUCLEOTIDE SEQUENCE</scope>
    <source>
        <strain evidence="8">MF-1</strain>
    </source>
</reference>
<dbReference type="AlphaFoldDB" id="A0A9Q3HNZ0"/>
<keyword evidence="2" id="KW-0548">Nucleotidyltransferase</keyword>
<comment type="caution">
    <text evidence="8">The sequence shown here is derived from an EMBL/GenBank/DDBJ whole genome shotgun (WGS) entry which is preliminary data.</text>
</comment>
<evidence type="ECO:0000256" key="6">
    <source>
        <dbReference type="ARBA" id="ARBA00022918"/>
    </source>
</evidence>
<accession>A0A9Q3HNZ0</accession>
<evidence type="ECO:0000256" key="4">
    <source>
        <dbReference type="ARBA" id="ARBA00022759"/>
    </source>
</evidence>
<dbReference type="SUPFAM" id="SSF56672">
    <property type="entry name" value="DNA/RNA polymerases"/>
    <property type="match status" value="1"/>
</dbReference>
<keyword evidence="5" id="KW-0378">Hydrolase</keyword>
<protein>
    <recommendedName>
        <fullName evidence="7">Reverse transcriptase RNase H-like domain-containing protein</fullName>
    </recommendedName>
</protein>
<dbReference type="Proteomes" id="UP000765509">
    <property type="component" value="Unassembled WGS sequence"/>
</dbReference>
<dbReference type="EMBL" id="AVOT02022765">
    <property type="protein sequence ID" value="MBW0512381.1"/>
    <property type="molecule type" value="Genomic_DNA"/>
</dbReference>
<evidence type="ECO:0000313" key="8">
    <source>
        <dbReference type="EMBL" id="MBW0512381.1"/>
    </source>
</evidence>
<gene>
    <name evidence="8" type="ORF">O181_052096</name>
</gene>
<keyword evidence="9" id="KW-1185">Reference proteome</keyword>
<keyword evidence="1" id="KW-0808">Transferase</keyword>
<dbReference type="InterPro" id="IPR043502">
    <property type="entry name" value="DNA/RNA_pol_sf"/>
</dbReference>
<dbReference type="GO" id="GO:0016787">
    <property type="term" value="F:hydrolase activity"/>
    <property type="evidence" value="ECO:0007669"/>
    <property type="project" value="UniProtKB-KW"/>
</dbReference>
<dbReference type="InterPro" id="IPR041373">
    <property type="entry name" value="RT_RNaseH"/>
</dbReference>
<evidence type="ECO:0000256" key="5">
    <source>
        <dbReference type="ARBA" id="ARBA00022801"/>
    </source>
</evidence>
<evidence type="ECO:0000259" key="7">
    <source>
        <dbReference type="Pfam" id="PF17917"/>
    </source>
</evidence>
<keyword evidence="6" id="KW-0695">RNA-directed DNA polymerase</keyword>
<evidence type="ECO:0000256" key="3">
    <source>
        <dbReference type="ARBA" id="ARBA00022722"/>
    </source>
</evidence>
<evidence type="ECO:0000256" key="2">
    <source>
        <dbReference type="ARBA" id="ARBA00022695"/>
    </source>
</evidence>
<evidence type="ECO:0000256" key="1">
    <source>
        <dbReference type="ARBA" id="ARBA00022679"/>
    </source>
</evidence>
<dbReference type="GO" id="GO:0003964">
    <property type="term" value="F:RNA-directed DNA polymerase activity"/>
    <property type="evidence" value="ECO:0007669"/>
    <property type="project" value="UniProtKB-KW"/>
</dbReference>
<sequence length="142" mass="16397">MECLCLVWALEKPHYYFDGNVFEVIPDFNALKSLLKMKTPNRHMLRWQISIQEYRGNMTTVNKAGNIHNSSVALSRWALHNTPENPACVPENAGPQIPIERIDLTDVGTEFFEEARESYEKDKNFHILTSLLGKYCKIYSFG</sequence>
<organism evidence="8 9">
    <name type="scientific">Austropuccinia psidii MF-1</name>
    <dbReference type="NCBI Taxonomy" id="1389203"/>
    <lineage>
        <taxon>Eukaryota</taxon>
        <taxon>Fungi</taxon>
        <taxon>Dikarya</taxon>
        <taxon>Basidiomycota</taxon>
        <taxon>Pucciniomycotina</taxon>
        <taxon>Pucciniomycetes</taxon>
        <taxon>Pucciniales</taxon>
        <taxon>Sphaerophragmiaceae</taxon>
        <taxon>Austropuccinia</taxon>
    </lineage>
</organism>
<dbReference type="Pfam" id="PF17917">
    <property type="entry name" value="RT_RNaseH"/>
    <property type="match status" value="1"/>
</dbReference>
<evidence type="ECO:0000313" key="9">
    <source>
        <dbReference type="Proteomes" id="UP000765509"/>
    </source>
</evidence>
<keyword evidence="4" id="KW-0255">Endonuclease</keyword>
<proteinExistence type="predicted"/>
<name>A0A9Q3HNZ0_9BASI</name>
<dbReference type="GO" id="GO:0004519">
    <property type="term" value="F:endonuclease activity"/>
    <property type="evidence" value="ECO:0007669"/>
    <property type="project" value="UniProtKB-KW"/>
</dbReference>
<feature type="domain" description="Reverse transcriptase RNase H-like" evidence="7">
    <location>
        <begin position="2"/>
        <end position="54"/>
    </location>
</feature>